<dbReference type="GO" id="GO:0005743">
    <property type="term" value="C:mitochondrial inner membrane"/>
    <property type="evidence" value="ECO:0007669"/>
    <property type="project" value="UniProtKB-SubCell"/>
</dbReference>
<keyword evidence="4 7" id="KW-0999">Mitochondrion inner membrane</keyword>
<feature type="transmembrane region" description="Helical" evidence="7">
    <location>
        <begin position="46"/>
        <end position="67"/>
    </location>
</feature>
<comment type="pathway">
    <text evidence="2 7">Energy metabolism; oxidative phosphorylation.</text>
</comment>
<dbReference type="SUPFAM" id="SSF81427">
    <property type="entry name" value="Mitochondrial cytochrome c oxidase subunit VIIc (aka VIIIa)"/>
    <property type="match status" value="1"/>
</dbReference>
<evidence type="ECO:0000256" key="1">
    <source>
        <dbReference type="ARBA" id="ARBA00004434"/>
    </source>
</evidence>
<sequence>MMLLRARPPLLRNSANRITKTPLNRNVHIENHVNNNMPFKYHGKIFGVKVAAFMLGGFSIPFLASYLQLRKAAGSAA</sequence>
<comment type="subcellular location">
    <subcellularLocation>
        <location evidence="1 7">Mitochondrion inner membrane</location>
        <topology evidence="1 7">Single-pass membrane protein</topology>
    </subcellularLocation>
</comment>
<protein>
    <recommendedName>
        <fullName evidence="7">Cytochrome c oxidase subunit 8, mitochondrial</fullName>
    </recommendedName>
    <alternativeName>
        <fullName evidence="7">Cytochrome c oxidase polypeptide VIII</fullName>
    </alternativeName>
</protein>
<dbReference type="InterPro" id="IPR036636">
    <property type="entry name" value="COX7C/Cox8_sf"/>
</dbReference>
<dbReference type="EMBL" id="ML170156">
    <property type="protein sequence ID" value="TDL29624.1"/>
    <property type="molecule type" value="Genomic_DNA"/>
</dbReference>
<keyword evidence="7" id="KW-0812">Transmembrane</keyword>
<evidence type="ECO:0000256" key="6">
    <source>
        <dbReference type="ARBA" id="ARBA00023136"/>
    </source>
</evidence>
<reference evidence="8 9" key="1">
    <citation type="submission" date="2018-06" db="EMBL/GenBank/DDBJ databases">
        <title>A transcriptomic atlas of mushroom development highlights an independent origin of complex multicellularity.</title>
        <authorList>
            <consortium name="DOE Joint Genome Institute"/>
            <person name="Krizsan K."/>
            <person name="Almasi E."/>
            <person name="Merenyi Z."/>
            <person name="Sahu N."/>
            <person name="Viragh M."/>
            <person name="Koszo T."/>
            <person name="Mondo S."/>
            <person name="Kiss B."/>
            <person name="Balint B."/>
            <person name="Kues U."/>
            <person name="Barry K."/>
            <person name="Hegedus J.C."/>
            <person name="Henrissat B."/>
            <person name="Johnson J."/>
            <person name="Lipzen A."/>
            <person name="Ohm R."/>
            <person name="Nagy I."/>
            <person name="Pangilinan J."/>
            <person name="Yan J."/>
            <person name="Xiong Y."/>
            <person name="Grigoriev I.V."/>
            <person name="Hibbett D.S."/>
            <person name="Nagy L.G."/>
        </authorList>
    </citation>
    <scope>NUCLEOTIDE SEQUENCE [LARGE SCALE GENOMIC DNA]</scope>
    <source>
        <strain evidence="8 9">SZMC22713</strain>
    </source>
</reference>
<keyword evidence="6 7" id="KW-0472">Membrane</keyword>
<evidence type="ECO:0000256" key="7">
    <source>
        <dbReference type="RuleBase" id="RU368123"/>
    </source>
</evidence>
<dbReference type="Gene3D" id="4.10.49.10">
    <property type="entry name" value="Cytochrome c oxidase subunit VIIc"/>
    <property type="match status" value="1"/>
</dbReference>
<evidence type="ECO:0000256" key="4">
    <source>
        <dbReference type="ARBA" id="ARBA00022792"/>
    </source>
</evidence>
<dbReference type="STRING" id="50990.A0A4R5XES0"/>
<dbReference type="InterPro" id="IPR004202">
    <property type="entry name" value="COX7C/Cox8"/>
</dbReference>
<evidence type="ECO:0000256" key="2">
    <source>
        <dbReference type="ARBA" id="ARBA00004673"/>
    </source>
</evidence>
<evidence type="ECO:0000313" key="9">
    <source>
        <dbReference type="Proteomes" id="UP000294933"/>
    </source>
</evidence>
<accession>A0A4R5XES0</accession>
<dbReference type="VEuPathDB" id="FungiDB:BD410DRAFT_780093"/>
<keyword evidence="7" id="KW-1133">Transmembrane helix</keyword>
<dbReference type="GO" id="GO:0006123">
    <property type="term" value="P:mitochondrial electron transport, cytochrome c to oxygen"/>
    <property type="evidence" value="ECO:0007669"/>
    <property type="project" value="UniProtKB-UniRule"/>
</dbReference>
<comment type="function">
    <text evidence="7">Component of the cytochrome c oxidase, the last enzyme in the mitochondrial electron transport chain which drives oxidative phosphorylation. The respiratory chain contains 3 multisubunit complexes succinate dehydrogenase (complex II, CII), ubiquinol-cytochrome c oxidoreductase (cytochrome b-c1 complex, complex III, CIII) and cytochrome c oxidase (complex IV, CIV), that cooperate to transfer electrons derived from NADH and succinate to molecular oxygen, creating an electrochemical gradient over the inner membrane that drives transmembrane transport and the ATP synthase. Cytochrome c oxidase is the component of the respiratory chain that catalyzes the reduction of oxygen to water. Electrons originating from reduced cytochrome c in the intermembrane space (IMS) are transferred via the dinuclear copper A center (CU(A)) of subunit 2 and heme A of subunit 1 to the active site in subunit 1, a binuclear center (BNC) formed by heme A3 and copper B (CU(B)). The BNC reduces molecular oxygen to 2 water molecules using 4 electrons from cytochrome c in the IMS and 4 protons from the mitochondrial matrix.</text>
</comment>
<comment type="subunit">
    <text evidence="7">Component of the cytochrome c oxidase (complex IV, CIV), a multisubunit enzyme composed of a catalytic core of 3 subunits and several supernumerary subunits. The complex exists as a monomer or a dimer and forms supercomplexes (SCs) in the inner mitochondrial membrane with ubiquinol-cytochrome c oxidoreductase (cytochrome b-c1 complex, complex III, CIII).</text>
</comment>
<keyword evidence="5 7" id="KW-0496">Mitochondrion</keyword>
<dbReference type="Proteomes" id="UP000294933">
    <property type="component" value="Unassembled WGS sequence"/>
</dbReference>
<dbReference type="OrthoDB" id="9974841at2759"/>
<comment type="similarity">
    <text evidence="3 7">Belongs to the cytochrome c oxidase VIIc family.</text>
</comment>
<dbReference type="Pfam" id="PF02935">
    <property type="entry name" value="COX7C"/>
    <property type="match status" value="1"/>
</dbReference>
<evidence type="ECO:0000256" key="3">
    <source>
        <dbReference type="ARBA" id="ARBA00010514"/>
    </source>
</evidence>
<dbReference type="UniPathway" id="UPA00705"/>
<keyword evidence="7" id="KW-0809">Transit peptide</keyword>
<organism evidence="8 9">
    <name type="scientific">Rickenella mellea</name>
    <dbReference type="NCBI Taxonomy" id="50990"/>
    <lineage>
        <taxon>Eukaryota</taxon>
        <taxon>Fungi</taxon>
        <taxon>Dikarya</taxon>
        <taxon>Basidiomycota</taxon>
        <taxon>Agaricomycotina</taxon>
        <taxon>Agaricomycetes</taxon>
        <taxon>Hymenochaetales</taxon>
        <taxon>Rickenellaceae</taxon>
        <taxon>Rickenella</taxon>
    </lineage>
</organism>
<gene>
    <name evidence="8" type="ORF">BD410DRAFT_780093</name>
</gene>
<proteinExistence type="inferred from homology"/>
<evidence type="ECO:0000313" key="8">
    <source>
        <dbReference type="EMBL" id="TDL29624.1"/>
    </source>
</evidence>
<name>A0A4R5XES0_9AGAM</name>
<keyword evidence="9" id="KW-1185">Reference proteome</keyword>
<dbReference type="AlphaFoldDB" id="A0A4R5XES0"/>
<evidence type="ECO:0000256" key="5">
    <source>
        <dbReference type="ARBA" id="ARBA00023128"/>
    </source>
</evidence>
<dbReference type="GO" id="GO:0045277">
    <property type="term" value="C:respiratory chain complex IV"/>
    <property type="evidence" value="ECO:0007669"/>
    <property type="project" value="UniProtKB-UniRule"/>
</dbReference>